<dbReference type="InterPro" id="IPR018750">
    <property type="entry name" value="DUF2306_membrane"/>
</dbReference>
<protein>
    <recommendedName>
        <fullName evidence="4">DUF2306 domain-containing protein</fullName>
    </recommendedName>
</protein>
<feature type="transmembrane region" description="Helical" evidence="1">
    <location>
        <begin position="52"/>
        <end position="74"/>
    </location>
</feature>
<dbReference type="OrthoDB" id="8759010at2"/>
<feature type="transmembrane region" description="Helical" evidence="1">
    <location>
        <begin position="112"/>
        <end position="132"/>
    </location>
</feature>
<feature type="transmembrane region" description="Helical" evidence="1">
    <location>
        <begin position="153"/>
        <end position="172"/>
    </location>
</feature>
<evidence type="ECO:0000256" key="1">
    <source>
        <dbReference type="SAM" id="Phobius"/>
    </source>
</evidence>
<dbReference type="Proteomes" id="UP000218151">
    <property type="component" value="Unassembled WGS sequence"/>
</dbReference>
<keyword evidence="1" id="KW-0812">Transmembrane</keyword>
<keyword evidence="1" id="KW-0472">Membrane</keyword>
<dbReference type="AlphaFoldDB" id="A0A2A2SCT9"/>
<feature type="transmembrane region" description="Helical" evidence="1">
    <location>
        <begin position="12"/>
        <end position="32"/>
    </location>
</feature>
<name>A0A2A2SCT9_9SPHN</name>
<dbReference type="Pfam" id="PF10067">
    <property type="entry name" value="DUF2306"/>
    <property type="match status" value="1"/>
</dbReference>
<feature type="transmembrane region" description="Helical" evidence="1">
    <location>
        <begin position="178"/>
        <end position="197"/>
    </location>
</feature>
<gene>
    <name evidence="2" type="ORF">CKY28_13540</name>
</gene>
<feature type="transmembrane region" description="Helical" evidence="1">
    <location>
        <begin position="86"/>
        <end position="106"/>
    </location>
</feature>
<dbReference type="EMBL" id="NSLI01000004">
    <property type="protein sequence ID" value="PAX07068.1"/>
    <property type="molecule type" value="Genomic_DNA"/>
</dbReference>
<keyword evidence="1" id="KW-1133">Transmembrane helix</keyword>
<accession>A0A2A2SCT9</accession>
<evidence type="ECO:0000313" key="3">
    <source>
        <dbReference type="Proteomes" id="UP000218151"/>
    </source>
</evidence>
<evidence type="ECO:0000313" key="2">
    <source>
        <dbReference type="EMBL" id="PAX07068.1"/>
    </source>
</evidence>
<keyword evidence="3" id="KW-1185">Reference proteome</keyword>
<proteinExistence type="predicted"/>
<reference evidence="3" key="1">
    <citation type="submission" date="2017-09" db="EMBL/GenBank/DDBJ databases">
        <authorList>
            <person name="Feng G."/>
            <person name="Zhu H."/>
        </authorList>
    </citation>
    <scope>NUCLEOTIDE SEQUENCE [LARGE SCALE GENOMIC DNA]</scope>
    <source>
        <strain evidence="3">1PNM-20</strain>
    </source>
</reference>
<comment type="caution">
    <text evidence="2">The sequence shown here is derived from an EMBL/GenBank/DDBJ whole genome shotgun (WGS) entry which is preliminary data.</text>
</comment>
<organism evidence="2 3">
    <name type="scientific">Sphingomonas lenta</name>
    <dbReference type="NCBI Taxonomy" id="1141887"/>
    <lineage>
        <taxon>Bacteria</taxon>
        <taxon>Pseudomonadati</taxon>
        <taxon>Pseudomonadota</taxon>
        <taxon>Alphaproteobacteria</taxon>
        <taxon>Sphingomonadales</taxon>
        <taxon>Sphingomonadaceae</taxon>
        <taxon>Sphingomonas</taxon>
    </lineage>
</organism>
<dbReference type="RefSeq" id="WP_095998892.1">
    <property type="nucleotide sequence ID" value="NZ_NSLI01000004.1"/>
</dbReference>
<evidence type="ECO:0008006" key="4">
    <source>
        <dbReference type="Google" id="ProtNLM"/>
    </source>
</evidence>
<sequence>MASITAKRAATSFWALTALLSVAVALFSYRYLTHASLGAPDILANTYARPWLSVHVAASATALLLGAFQFLPGLRSHRPALHRWTGRIYAVGCLIGGAAGLVIAFGSTAGPVATLGFGLLAVAWLVTTAQGWRLARARRYAEHRAWMIRSWSLTLAAVTLRLGLAGIALSGLPFRESYLAVSFLCWVPNLLAAELYLRSARRTRPLATASLRPA</sequence>